<accession>A0A895YKS1</accession>
<dbReference type="PANTHER" id="PTHR13627">
    <property type="entry name" value="FUKUTIN RELATED PROTEIN"/>
    <property type="match status" value="1"/>
</dbReference>
<protein>
    <recommendedName>
        <fullName evidence="3">LicD family protein</fullName>
    </recommendedName>
</protein>
<dbReference type="Gene3D" id="3.30.460.40">
    <property type="match status" value="1"/>
</dbReference>
<dbReference type="RefSeq" id="WP_239677439.1">
    <property type="nucleotide sequence ID" value="NZ_CP070499.1"/>
</dbReference>
<sequence length="451" mass="49264">MLSQALTRAKQTGVRTVARWPVYRALPPSGLRTYAAIKYLHENSTPEALVSYLRNVGVPVRPLSAALVAARAVFRAGHDELLDEALTTLAERYPHAGAVPALRADLESFHGRYEPALAAAEQADRLAPGSPAGLARVVKLNYRVRPVEAADEAAAAAVPRFPRSPELMWQVALACASADQYARVAAAWQDRPDPAPDDLLPVVRQLATAASRGGEVTAAIGWYRAAIDLLTSGTVRTAPKPRTTTLAGLGARRAIEDLCRVLDGAGVRFFFAAGTALGLIRQGRPLAADGDIDLGVFAEDWDRAALLELFTRDPAFDLDLHPQTEKVGLRHRGGSPVDIFRFYPDGDKVFHDGVFVRWWNSPFEITRREIGGQSVPLPADPERYLVENYGPEWRTPWPGFDAFTDDAPNLEVTRPEFQRLHFTRRAYERLAVGDRAAADQELARAADPAAG</sequence>
<dbReference type="InterPro" id="IPR052613">
    <property type="entry name" value="LicD_transferase"/>
</dbReference>
<proteinExistence type="predicted"/>
<dbReference type="InterPro" id="IPR011990">
    <property type="entry name" value="TPR-like_helical_dom_sf"/>
</dbReference>
<evidence type="ECO:0000313" key="2">
    <source>
        <dbReference type="Proteomes" id="UP000662857"/>
    </source>
</evidence>
<dbReference type="EMBL" id="CP070499">
    <property type="protein sequence ID" value="QSB15256.1"/>
    <property type="molecule type" value="Genomic_DNA"/>
</dbReference>
<organism evidence="1 2">
    <name type="scientific">Natronosporangium hydrolyticum</name>
    <dbReference type="NCBI Taxonomy" id="2811111"/>
    <lineage>
        <taxon>Bacteria</taxon>
        <taxon>Bacillati</taxon>
        <taxon>Actinomycetota</taxon>
        <taxon>Actinomycetes</taxon>
        <taxon>Micromonosporales</taxon>
        <taxon>Micromonosporaceae</taxon>
        <taxon>Natronosporangium</taxon>
    </lineage>
</organism>
<evidence type="ECO:0000313" key="1">
    <source>
        <dbReference type="EMBL" id="QSB15256.1"/>
    </source>
</evidence>
<gene>
    <name evidence="1" type="ORF">JQS43_02510</name>
</gene>
<evidence type="ECO:0008006" key="3">
    <source>
        <dbReference type="Google" id="ProtNLM"/>
    </source>
</evidence>
<keyword evidence="2" id="KW-1185">Reference proteome</keyword>
<dbReference type="KEGG" id="nhy:JQS43_02510"/>
<dbReference type="Proteomes" id="UP000662857">
    <property type="component" value="Chromosome"/>
</dbReference>
<dbReference type="Gene3D" id="1.25.40.10">
    <property type="entry name" value="Tetratricopeptide repeat domain"/>
    <property type="match status" value="1"/>
</dbReference>
<dbReference type="SUPFAM" id="SSF48452">
    <property type="entry name" value="TPR-like"/>
    <property type="match status" value="1"/>
</dbReference>
<name>A0A895YKS1_9ACTN</name>
<reference evidence="1" key="1">
    <citation type="submission" date="2021-02" db="EMBL/GenBank/DDBJ databases">
        <title>Natrosporangium hydrolyticum gen. nov., sp. nov, a haloalkaliphilic actinobacterium from a soda solonchak soil.</title>
        <authorList>
            <person name="Sorokin D.Y."/>
            <person name="Khijniak T.V."/>
            <person name="Zakharycheva A.P."/>
            <person name="Boueva O.V."/>
            <person name="Ariskina E.V."/>
            <person name="Hahnke R.L."/>
            <person name="Bunk B."/>
            <person name="Sproer C."/>
            <person name="Schumann P."/>
            <person name="Evtushenko L.I."/>
            <person name="Kublanov I.V."/>
        </authorList>
    </citation>
    <scope>NUCLEOTIDE SEQUENCE</scope>
    <source>
        <strain evidence="1">DSM 106523</strain>
    </source>
</reference>
<dbReference type="AlphaFoldDB" id="A0A895YKS1"/>
<dbReference type="PANTHER" id="PTHR13627:SF31">
    <property type="entry name" value="RIBITOL 5-PHOSPHATE TRANSFERASE FKRP"/>
    <property type="match status" value="1"/>
</dbReference>